<protein>
    <recommendedName>
        <fullName evidence="4">Transposase</fullName>
    </recommendedName>
</protein>
<feature type="region of interest" description="Disordered" evidence="1">
    <location>
        <begin position="105"/>
        <end position="240"/>
    </location>
</feature>
<name>A0AAV6KA88_9ERIC</name>
<feature type="compositionally biased region" description="Low complexity" evidence="1">
    <location>
        <begin position="172"/>
        <end position="184"/>
    </location>
</feature>
<evidence type="ECO:0008006" key="4">
    <source>
        <dbReference type="Google" id="ProtNLM"/>
    </source>
</evidence>
<sequence length="386" mass="40525">MGDGRVQLNIKFGGKFVGNPVNSYIDGDICYSRVVPYEFSYNNLLEVLFQVGCMPGLTFFYLRPNHMMEDGLFMVSNDVDMTEMFVLHDGLARDIECFVSHPDVENDEEEELGWEGVPPGFEHDEEEEELGGAGNGNEEEVQNIRWEGGQCGDDDTNKGASDDDTDSDGDSDGACSGLRDSSSSDGDDIEDVVVTREASPCPLIPTGRKDVSSGVRRGRGAGRGVPRGRGLSRGRGVAIGVPTSGGRGVAIGVPTGGGVGRGVAARGGVSRGKEVVVATRGVSRGKPVVVAAWGRLSRGKGMAVQTGGDRAVEIGGTRKDQTGASGVARAIQIGAQPSLPTFRNGKKVIFKSALGGGYQPGWKIATIGDGIFSSQVYNGITKGSTQ</sequence>
<reference evidence="2" key="1">
    <citation type="submission" date="2020-08" db="EMBL/GenBank/DDBJ databases">
        <title>Plant Genome Project.</title>
        <authorList>
            <person name="Zhang R.-G."/>
        </authorList>
    </citation>
    <scope>NUCLEOTIDE SEQUENCE</scope>
    <source>
        <strain evidence="2">WSP0</strain>
        <tissue evidence="2">Leaf</tissue>
    </source>
</reference>
<evidence type="ECO:0000256" key="1">
    <source>
        <dbReference type="SAM" id="MobiDB-lite"/>
    </source>
</evidence>
<evidence type="ECO:0000313" key="2">
    <source>
        <dbReference type="EMBL" id="KAG5549375.1"/>
    </source>
</evidence>
<keyword evidence="3" id="KW-1185">Reference proteome</keyword>
<evidence type="ECO:0000313" key="3">
    <source>
        <dbReference type="Proteomes" id="UP000823749"/>
    </source>
</evidence>
<gene>
    <name evidence="2" type="ORF">RHGRI_014654</name>
</gene>
<feature type="compositionally biased region" description="Acidic residues" evidence="1">
    <location>
        <begin position="162"/>
        <end position="171"/>
    </location>
</feature>
<dbReference type="Proteomes" id="UP000823749">
    <property type="component" value="Chromosome 5"/>
</dbReference>
<proteinExistence type="predicted"/>
<comment type="caution">
    <text evidence="2">The sequence shown here is derived from an EMBL/GenBank/DDBJ whole genome shotgun (WGS) entry which is preliminary data.</text>
</comment>
<dbReference type="AlphaFoldDB" id="A0AAV6KA88"/>
<feature type="compositionally biased region" description="Gly residues" evidence="1">
    <location>
        <begin position="221"/>
        <end position="233"/>
    </location>
</feature>
<accession>A0AAV6KA88</accession>
<dbReference type="EMBL" id="JACTNZ010000005">
    <property type="protein sequence ID" value="KAG5549375.1"/>
    <property type="molecule type" value="Genomic_DNA"/>
</dbReference>
<organism evidence="2 3">
    <name type="scientific">Rhododendron griersonianum</name>
    <dbReference type="NCBI Taxonomy" id="479676"/>
    <lineage>
        <taxon>Eukaryota</taxon>
        <taxon>Viridiplantae</taxon>
        <taxon>Streptophyta</taxon>
        <taxon>Embryophyta</taxon>
        <taxon>Tracheophyta</taxon>
        <taxon>Spermatophyta</taxon>
        <taxon>Magnoliopsida</taxon>
        <taxon>eudicotyledons</taxon>
        <taxon>Gunneridae</taxon>
        <taxon>Pentapetalae</taxon>
        <taxon>asterids</taxon>
        <taxon>Ericales</taxon>
        <taxon>Ericaceae</taxon>
        <taxon>Ericoideae</taxon>
        <taxon>Rhodoreae</taxon>
        <taxon>Rhododendron</taxon>
    </lineage>
</organism>